<keyword evidence="1" id="KW-0472">Membrane</keyword>
<accession>A0AAN2PH95</accession>
<organism evidence="2 3">
    <name type="scientific">Peribacillus simplex</name>
    <dbReference type="NCBI Taxonomy" id="1478"/>
    <lineage>
        <taxon>Bacteria</taxon>
        <taxon>Bacillati</taxon>
        <taxon>Bacillota</taxon>
        <taxon>Bacilli</taxon>
        <taxon>Bacillales</taxon>
        <taxon>Bacillaceae</taxon>
        <taxon>Peribacillus</taxon>
    </lineage>
</organism>
<keyword evidence="1" id="KW-1133">Transmembrane helix</keyword>
<protein>
    <submittedName>
        <fullName evidence="2">Uncharacterized protein</fullName>
    </submittedName>
</protein>
<reference evidence="2 3" key="1">
    <citation type="journal article" date="2014" name="Genome Announc.">
        <title>Genome Sequence of Bacillus simplex Strain P558, Isolated from a Human Fecal Sample.</title>
        <authorList>
            <person name="Croce O."/>
            <person name="Hugon P."/>
            <person name="Lagier J.C."/>
            <person name="Bibi F."/>
            <person name="Robert C."/>
            <person name="Azhar E.I."/>
            <person name="Raoult D."/>
            <person name="Fournier P.E."/>
        </authorList>
    </citation>
    <scope>NUCLEOTIDE SEQUENCE [LARGE SCALE GENOMIC DNA]</scope>
    <source>
        <strain evidence="2 3">P558</strain>
    </source>
</reference>
<sequence>MMTIIKRIKFQYLFSFGLLIVLSAALFVFYGDEQTRNLIIGALVMNFGQITGSFFPKKHEDI</sequence>
<dbReference type="EMBL" id="CCXW01000001">
    <property type="protein sequence ID" value="CEG32514.1"/>
    <property type="molecule type" value="Genomic_DNA"/>
</dbReference>
<dbReference type="RefSeq" id="WP_048683874.1">
    <property type="nucleotide sequence ID" value="NZ_JACYVN010000134.1"/>
</dbReference>
<comment type="caution">
    <text evidence="2">The sequence shown here is derived from an EMBL/GenBank/DDBJ whole genome shotgun (WGS) entry which is preliminary data.</text>
</comment>
<dbReference type="Proteomes" id="UP000182110">
    <property type="component" value="Unassembled WGS sequence"/>
</dbReference>
<evidence type="ECO:0000256" key="1">
    <source>
        <dbReference type="SAM" id="Phobius"/>
    </source>
</evidence>
<dbReference type="AlphaFoldDB" id="A0AAN2PH95"/>
<keyword evidence="1" id="KW-0812">Transmembrane</keyword>
<evidence type="ECO:0000313" key="2">
    <source>
        <dbReference type="EMBL" id="CEG32514.1"/>
    </source>
</evidence>
<proteinExistence type="predicted"/>
<name>A0AAN2PH95_9BACI</name>
<evidence type="ECO:0000313" key="3">
    <source>
        <dbReference type="Proteomes" id="UP000182110"/>
    </source>
</evidence>
<gene>
    <name evidence="2" type="ORF">BN1180_02675</name>
</gene>
<keyword evidence="3" id="KW-1185">Reference proteome</keyword>
<feature type="transmembrane region" description="Helical" evidence="1">
    <location>
        <begin position="12"/>
        <end position="31"/>
    </location>
</feature>